<reference evidence="3 4" key="1">
    <citation type="submission" date="2024-12" db="EMBL/GenBank/DDBJ databases">
        <title>The unique morphological basis and parallel evolutionary history of personate flowers in Penstemon.</title>
        <authorList>
            <person name="Depatie T.H."/>
            <person name="Wessinger C.A."/>
        </authorList>
    </citation>
    <scope>NUCLEOTIDE SEQUENCE [LARGE SCALE GENOMIC DNA]</scope>
    <source>
        <strain evidence="3">WTNN_2</strain>
        <tissue evidence="3">Leaf</tissue>
    </source>
</reference>
<evidence type="ECO:0000256" key="1">
    <source>
        <dbReference type="ARBA" id="ARBA00005437"/>
    </source>
</evidence>
<dbReference type="Proteomes" id="UP001634393">
    <property type="component" value="Unassembled WGS sequence"/>
</dbReference>
<dbReference type="PANTHER" id="PTHR31087:SF14">
    <property type="entry name" value="PROTEIN LURP-ONE-RELATED 17"/>
    <property type="match status" value="1"/>
</dbReference>
<accession>A0ABD3U7S9</accession>
<comment type="similarity">
    <text evidence="1">Belongs to the LOR family.</text>
</comment>
<evidence type="ECO:0000313" key="4">
    <source>
        <dbReference type="Proteomes" id="UP001634393"/>
    </source>
</evidence>
<feature type="compositionally biased region" description="Basic and acidic residues" evidence="2">
    <location>
        <begin position="14"/>
        <end position="29"/>
    </location>
</feature>
<feature type="region of interest" description="Disordered" evidence="2">
    <location>
        <begin position="14"/>
        <end position="41"/>
    </location>
</feature>
<sequence length="244" mass="28162">MVFFLKSTSKTVHHYHEEGKKDHNKNHDSTEEEEEEETTTSNNNINYYSLTVWRKSLLFSCNGFTVIGAEGGLVYRVDNYTGPRDHIILMDGSGNPIFTISRHKRLRILNNYWLIYEGEVDKCCKKGRNYSVKKPIFCVRKKLNIMGRSSTKLRVNAYVYDKILDRRKRYRHTYIIEGSYAHRSCKILDESRSVVAEIKRKEATTAGLGGVSFGLDVFHLIVCKLGVDSRFAMAVVLLLDQMFS</sequence>
<dbReference type="InterPro" id="IPR038595">
    <property type="entry name" value="LOR_sf"/>
</dbReference>
<dbReference type="InterPro" id="IPR007612">
    <property type="entry name" value="LOR"/>
</dbReference>
<keyword evidence="4" id="KW-1185">Reference proteome</keyword>
<dbReference type="Pfam" id="PF04525">
    <property type="entry name" value="LOR"/>
    <property type="match status" value="1"/>
</dbReference>
<evidence type="ECO:0000256" key="2">
    <source>
        <dbReference type="SAM" id="MobiDB-lite"/>
    </source>
</evidence>
<organism evidence="3 4">
    <name type="scientific">Penstemon smallii</name>
    <dbReference type="NCBI Taxonomy" id="265156"/>
    <lineage>
        <taxon>Eukaryota</taxon>
        <taxon>Viridiplantae</taxon>
        <taxon>Streptophyta</taxon>
        <taxon>Embryophyta</taxon>
        <taxon>Tracheophyta</taxon>
        <taxon>Spermatophyta</taxon>
        <taxon>Magnoliopsida</taxon>
        <taxon>eudicotyledons</taxon>
        <taxon>Gunneridae</taxon>
        <taxon>Pentapetalae</taxon>
        <taxon>asterids</taxon>
        <taxon>lamiids</taxon>
        <taxon>Lamiales</taxon>
        <taxon>Plantaginaceae</taxon>
        <taxon>Cheloneae</taxon>
        <taxon>Penstemon</taxon>
    </lineage>
</organism>
<name>A0ABD3U7S9_9LAMI</name>
<dbReference type="AlphaFoldDB" id="A0ABD3U7S9"/>
<comment type="caution">
    <text evidence="3">The sequence shown here is derived from an EMBL/GenBank/DDBJ whole genome shotgun (WGS) entry which is preliminary data.</text>
</comment>
<gene>
    <name evidence="3" type="ORF">ACJIZ3_001946</name>
</gene>
<dbReference type="InterPro" id="IPR025659">
    <property type="entry name" value="Tubby-like_C"/>
</dbReference>
<dbReference type="EMBL" id="JBJXBP010000002">
    <property type="protein sequence ID" value="KAL3844543.1"/>
    <property type="molecule type" value="Genomic_DNA"/>
</dbReference>
<dbReference type="Gene3D" id="2.40.160.200">
    <property type="entry name" value="LURP1-related"/>
    <property type="match status" value="1"/>
</dbReference>
<proteinExistence type="inferred from homology"/>
<dbReference type="SUPFAM" id="SSF54518">
    <property type="entry name" value="Tubby C-terminal domain-like"/>
    <property type="match status" value="1"/>
</dbReference>
<protein>
    <recommendedName>
        <fullName evidence="5">Protein LURP-one-related 17</fullName>
    </recommendedName>
</protein>
<dbReference type="PANTHER" id="PTHR31087">
    <property type="match status" value="1"/>
</dbReference>
<evidence type="ECO:0000313" key="3">
    <source>
        <dbReference type="EMBL" id="KAL3844543.1"/>
    </source>
</evidence>
<evidence type="ECO:0008006" key="5">
    <source>
        <dbReference type="Google" id="ProtNLM"/>
    </source>
</evidence>